<sequence>MSPKLPKKISIHISTSYSSSSFARTYSLGAVVGILSAIGLFVAGVVVMLGFSLKTYIDWAEVEALRTKAARLDTALARLPELQEELAQGEKGLDRVRIMLGLKKAPDTLDITDVVLKYEPVIPELPDSTDTLESEDSTKEDDIDLFYPQVYPTVGFKITQKYSASHPGIDFATSEGKPCFATSDGVIIEVGYDSTLYGNYIKIRHGKYYETFYAHLKNVVVKKGDKVKMNQIVGFVGNTGMSSAPHLHFEVRHKGKAIDPSQMLVLGREYKGRSQ</sequence>
<gene>
    <name evidence="3" type="ORF">GF359_06775</name>
</gene>
<protein>
    <submittedName>
        <fullName evidence="3">Peptidoglycan DD-metalloendopeptidase family protein</fullName>
    </submittedName>
</protein>
<dbReference type="Proteomes" id="UP000630660">
    <property type="component" value="Unassembled WGS sequence"/>
</dbReference>
<evidence type="ECO:0000259" key="2">
    <source>
        <dbReference type="Pfam" id="PF01551"/>
    </source>
</evidence>
<dbReference type="PANTHER" id="PTHR21666:SF270">
    <property type="entry name" value="MUREIN HYDROLASE ACTIVATOR ENVC"/>
    <property type="match status" value="1"/>
</dbReference>
<evidence type="ECO:0000313" key="3">
    <source>
        <dbReference type="EMBL" id="MBD3364902.1"/>
    </source>
</evidence>
<dbReference type="Gene3D" id="2.70.70.10">
    <property type="entry name" value="Glucose Permease (Domain IIA)"/>
    <property type="match status" value="1"/>
</dbReference>
<dbReference type="GO" id="GO:0004222">
    <property type="term" value="F:metalloendopeptidase activity"/>
    <property type="evidence" value="ECO:0007669"/>
    <property type="project" value="TreeGrafter"/>
</dbReference>
<proteinExistence type="predicted"/>
<keyword evidence="1" id="KW-1133">Transmembrane helix</keyword>
<dbReference type="Pfam" id="PF01551">
    <property type="entry name" value="Peptidase_M23"/>
    <property type="match status" value="1"/>
</dbReference>
<reference evidence="3" key="1">
    <citation type="submission" date="2019-11" db="EMBL/GenBank/DDBJ databases">
        <title>Microbial mats filling the niche in hypersaline microbial mats.</title>
        <authorList>
            <person name="Wong H.L."/>
            <person name="Macleod F.I."/>
            <person name="White R.A. III"/>
            <person name="Burns B.P."/>
        </authorList>
    </citation>
    <scope>NUCLEOTIDE SEQUENCE</scope>
    <source>
        <strain evidence="3">Bin_327</strain>
    </source>
</reference>
<accession>A0A9D5QDA3</accession>
<keyword evidence="1" id="KW-0812">Transmembrane</keyword>
<dbReference type="SUPFAM" id="SSF51261">
    <property type="entry name" value="Duplicated hybrid motif"/>
    <property type="match status" value="1"/>
</dbReference>
<dbReference type="InterPro" id="IPR050570">
    <property type="entry name" value="Cell_wall_metabolism_enzyme"/>
</dbReference>
<dbReference type="PANTHER" id="PTHR21666">
    <property type="entry name" value="PEPTIDASE-RELATED"/>
    <property type="match status" value="1"/>
</dbReference>
<feature type="domain" description="M23ase beta-sheet core" evidence="2">
    <location>
        <begin position="165"/>
        <end position="260"/>
    </location>
</feature>
<dbReference type="InterPro" id="IPR016047">
    <property type="entry name" value="M23ase_b-sheet_dom"/>
</dbReference>
<dbReference type="CDD" id="cd12797">
    <property type="entry name" value="M23_peptidase"/>
    <property type="match status" value="1"/>
</dbReference>
<evidence type="ECO:0000256" key="1">
    <source>
        <dbReference type="SAM" id="Phobius"/>
    </source>
</evidence>
<keyword evidence="1" id="KW-0472">Membrane</keyword>
<dbReference type="InterPro" id="IPR011055">
    <property type="entry name" value="Dup_hybrid_motif"/>
</dbReference>
<name>A0A9D5QDA3_UNCW3</name>
<feature type="transmembrane region" description="Helical" evidence="1">
    <location>
        <begin position="26"/>
        <end position="51"/>
    </location>
</feature>
<dbReference type="AlphaFoldDB" id="A0A9D5QDA3"/>
<evidence type="ECO:0000313" key="4">
    <source>
        <dbReference type="Proteomes" id="UP000630660"/>
    </source>
</evidence>
<comment type="caution">
    <text evidence="3">The sequence shown here is derived from an EMBL/GenBank/DDBJ whole genome shotgun (WGS) entry which is preliminary data.</text>
</comment>
<organism evidence="3 4">
    <name type="scientific">candidate division WOR-3 bacterium</name>
    <dbReference type="NCBI Taxonomy" id="2052148"/>
    <lineage>
        <taxon>Bacteria</taxon>
        <taxon>Bacteria division WOR-3</taxon>
    </lineage>
</organism>
<dbReference type="EMBL" id="WJKJ01000228">
    <property type="protein sequence ID" value="MBD3364902.1"/>
    <property type="molecule type" value="Genomic_DNA"/>
</dbReference>